<evidence type="ECO:0000259" key="1">
    <source>
        <dbReference type="Pfam" id="PF01408"/>
    </source>
</evidence>
<keyword evidence="4" id="KW-1185">Reference proteome</keyword>
<dbReference type="Gene3D" id="3.40.50.720">
    <property type="entry name" value="NAD(P)-binding Rossmann-like Domain"/>
    <property type="match status" value="1"/>
</dbReference>
<accession>A0ABU6AEB3</accession>
<dbReference type="InterPro" id="IPR036291">
    <property type="entry name" value="NAD(P)-bd_dom_sf"/>
</dbReference>
<dbReference type="EMBL" id="JAWLNX010000015">
    <property type="protein sequence ID" value="MEB3369897.1"/>
    <property type="molecule type" value="Genomic_DNA"/>
</dbReference>
<sequence>MNGTPKLRAAVIGTGGIAEQRHLPALRSAADRIQVVAAVDVDPERLARFRDTHRVPRGYRSTAEMLAAEEPDLVHVCTPPFAHVDAVVHSLRAGAWVLVEKPACLSLAEHDRISEAERDGGPYASVVCQHRFGSAGRHAARLLAEGQLGRPLVADCRTTWFRDHAYYQVPWRGRWHTEGGGPTVGHGIHQMDLLLELLGDWAEIHAVTARLDRDVDTEDVSMATVRFASGALASVVNSVLCPREESYLRIDCTDATVELTHLYGYGNADWRYTPAPHVTDPDRIRRWRTPPAQVRSSHTAQLDLLLEAMDTGRRPPASGDSARRTLELVTALYESAFTGRTVGRHELTPDDPFYHHLHGNTPGWVPSGTEEGSTA</sequence>
<dbReference type="Pfam" id="PF01408">
    <property type="entry name" value="GFO_IDH_MocA"/>
    <property type="match status" value="1"/>
</dbReference>
<dbReference type="SUPFAM" id="SSF55347">
    <property type="entry name" value="Glyceraldehyde-3-phosphate dehydrogenase-like, C-terminal domain"/>
    <property type="match status" value="1"/>
</dbReference>
<name>A0ABU6AEB3_9PSEU</name>
<dbReference type="PANTHER" id="PTHR43249">
    <property type="entry name" value="UDP-N-ACETYL-2-AMINO-2-DEOXY-D-GLUCURONATE OXIDASE"/>
    <property type="match status" value="1"/>
</dbReference>
<comment type="caution">
    <text evidence="3">The sequence shown here is derived from an EMBL/GenBank/DDBJ whole genome shotgun (WGS) entry which is preliminary data.</text>
</comment>
<dbReference type="InterPro" id="IPR055170">
    <property type="entry name" value="GFO_IDH_MocA-like_dom"/>
</dbReference>
<dbReference type="InterPro" id="IPR000683">
    <property type="entry name" value="Gfo/Idh/MocA-like_OxRdtase_N"/>
</dbReference>
<evidence type="ECO:0000313" key="4">
    <source>
        <dbReference type="Proteomes" id="UP001327093"/>
    </source>
</evidence>
<feature type="domain" description="GFO/IDH/MocA-like oxidoreductase" evidence="2">
    <location>
        <begin position="137"/>
        <end position="257"/>
    </location>
</feature>
<dbReference type="RefSeq" id="WP_324267382.1">
    <property type="nucleotide sequence ID" value="NZ_JAWLNX010000015.1"/>
</dbReference>
<organism evidence="3 4">
    <name type="scientific">Saccharopolyspora mangrovi</name>
    <dbReference type="NCBI Taxonomy" id="3082379"/>
    <lineage>
        <taxon>Bacteria</taxon>
        <taxon>Bacillati</taxon>
        <taxon>Actinomycetota</taxon>
        <taxon>Actinomycetes</taxon>
        <taxon>Pseudonocardiales</taxon>
        <taxon>Pseudonocardiaceae</taxon>
        <taxon>Saccharopolyspora</taxon>
    </lineage>
</organism>
<feature type="domain" description="Gfo/Idh/MocA-like oxidoreductase N-terminal" evidence="1">
    <location>
        <begin position="7"/>
        <end position="120"/>
    </location>
</feature>
<reference evidence="3 4" key="1">
    <citation type="submission" date="2023-10" db="EMBL/GenBank/DDBJ databases">
        <title>Saccharopolyspora sp. nov., isolated from mangrove soil.</title>
        <authorList>
            <person name="Lu Y."/>
            <person name="Liu W."/>
        </authorList>
    </citation>
    <scope>NUCLEOTIDE SEQUENCE [LARGE SCALE GENOMIC DNA]</scope>
    <source>
        <strain evidence="3 4">S2-29</strain>
    </source>
</reference>
<protein>
    <submittedName>
        <fullName evidence="3">Gfo/Idh/MocA family oxidoreductase</fullName>
    </submittedName>
</protein>
<evidence type="ECO:0000313" key="3">
    <source>
        <dbReference type="EMBL" id="MEB3369897.1"/>
    </source>
</evidence>
<proteinExistence type="predicted"/>
<gene>
    <name evidence="3" type="ORF">R4I43_21035</name>
</gene>
<dbReference type="InterPro" id="IPR052515">
    <property type="entry name" value="Gfo/Idh/MocA_Oxidoreductase"/>
</dbReference>
<dbReference type="Gene3D" id="3.30.360.10">
    <property type="entry name" value="Dihydrodipicolinate Reductase, domain 2"/>
    <property type="match status" value="1"/>
</dbReference>
<dbReference type="Proteomes" id="UP001327093">
    <property type="component" value="Unassembled WGS sequence"/>
</dbReference>
<dbReference type="Pfam" id="PF22725">
    <property type="entry name" value="GFO_IDH_MocA_C3"/>
    <property type="match status" value="1"/>
</dbReference>
<dbReference type="SUPFAM" id="SSF51735">
    <property type="entry name" value="NAD(P)-binding Rossmann-fold domains"/>
    <property type="match status" value="1"/>
</dbReference>
<dbReference type="PANTHER" id="PTHR43249:SF1">
    <property type="entry name" value="D-GLUCOSIDE 3-DEHYDROGENASE"/>
    <property type="match status" value="1"/>
</dbReference>
<evidence type="ECO:0000259" key="2">
    <source>
        <dbReference type="Pfam" id="PF22725"/>
    </source>
</evidence>